<reference evidence="3" key="1">
    <citation type="submission" date="2019-08" db="EMBL/GenBank/DDBJ databases">
        <authorList>
            <person name="Kucharzyk K."/>
            <person name="Murdoch R.W."/>
            <person name="Higgins S."/>
            <person name="Loffler F."/>
        </authorList>
    </citation>
    <scope>NUCLEOTIDE SEQUENCE</scope>
</reference>
<dbReference type="PANTHER" id="PTHR43546">
    <property type="entry name" value="UPF0173 METAL-DEPENDENT HYDROLASE MJ1163-RELATED"/>
    <property type="match status" value="1"/>
</dbReference>
<keyword evidence="1" id="KW-0378">Hydrolase</keyword>
<dbReference type="Pfam" id="PF12706">
    <property type="entry name" value="Lactamase_B_2"/>
    <property type="match status" value="1"/>
</dbReference>
<evidence type="ECO:0000313" key="3">
    <source>
        <dbReference type="EMBL" id="MPM52031.1"/>
    </source>
</evidence>
<dbReference type="InterPro" id="IPR001279">
    <property type="entry name" value="Metallo-B-lactamas"/>
</dbReference>
<evidence type="ECO:0000259" key="2">
    <source>
        <dbReference type="SMART" id="SM00849"/>
    </source>
</evidence>
<dbReference type="EMBL" id="VSSQ01013681">
    <property type="protein sequence ID" value="MPM52031.1"/>
    <property type="molecule type" value="Genomic_DNA"/>
</dbReference>
<dbReference type="InterPro" id="IPR036866">
    <property type="entry name" value="RibonucZ/Hydroxyglut_hydro"/>
</dbReference>
<dbReference type="PANTHER" id="PTHR43546:SF9">
    <property type="entry name" value="L-ASCORBATE-6-PHOSPHATE LACTONASE ULAG-RELATED"/>
    <property type="match status" value="1"/>
</dbReference>
<dbReference type="Gene3D" id="3.60.15.10">
    <property type="entry name" value="Ribonuclease Z/Hydroxyacylglutathione hydrolase-like"/>
    <property type="match status" value="1"/>
</dbReference>
<comment type="caution">
    <text evidence="3">The sequence shown here is derived from an EMBL/GenBank/DDBJ whole genome shotgun (WGS) entry which is preliminary data.</text>
</comment>
<dbReference type="SUPFAM" id="SSF56281">
    <property type="entry name" value="Metallo-hydrolase/oxidoreductase"/>
    <property type="match status" value="1"/>
</dbReference>
<evidence type="ECO:0000256" key="1">
    <source>
        <dbReference type="ARBA" id="ARBA00022801"/>
    </source>
</evidence>
<dbReference type="InterPro" id="IPR050114">
    <property type="entry name" value="UPF0173_UPF0282_UlaG_hydrolase"/>
</dbReference>
<organism evidence="3">
    <name type="scientific">bioreactor metagenome</name>
    <dbReference type="NCBI Taxonomy" id="1076179"/>
    <lineage>
        <taxon>unclassified sequences</taxon>
        <taxon>metagenomes</taxon>
        <taxon>ecological metagenomes</taxon>
    </lineage>
</organism>
<dbReference type="SMART" id="SM00849">
    <property type="entry name" value="Lactamase_B"/>
    <property type="match status" value="1"/>
</dbReference>
<name>A0A645AIC1_9ZZZZ</name>
<proteinExistence type="predicted"/>
<dbReference type="GO" id="GO:0016787">
    <property type="term" value="F:hydrolase activity"/>
    <property type="evidence" value="ECO:0007669"/>
    <property type="project" value="UniProtKB-KW"/>
</dbReference>
<accession>A0A645AIC1</accession>
<feature type="domain" description="Metallo-beta-lactamase" evidence="2">
    <location>
        <begin position="7"/>
        <end position="215"/>
    </location>
</feature>
<gene>
    <name evidence="3" type="ORF">SDC9_98784</name>
</gene>
<protein>
    <recommendedName>
        <fullName evidence="2">Metallo-beta-lactamase domain-containing protein</fullName>
    </recommendedName>
</protein>
<dbReference type="AlphaFoldDB" id="A0A645AIC1"/>
<sequence>MIIQQIRNATIIIEYADKRILVDPMLSKKGSMPPFPFSAHQDQYNPLHDLPISVEEILTNTDVVLLTHLHYDHIDKAAYELMPKNIRILVQDERDMQVVASHGFRNVEIVGDNTKVGEVSICKAESQHGNFIMKHLAGHTSGYIMTHSEEKTLYLAGDTIWYSGVKRNLEKFNPEVIIVNAGGNSFHLGGPVIMDDKDVVALMKAVPNAKVFATHLEGVNHNKVTRDVLRNRATKAGIIDRLYIPEDGERVEDI</sequence>